<dbReference type="OrthoDB" id="4336585at2"/>
<dbReference type="PANTHER" id="PTHR35010:SF2">
    <property type="entry name" value="BLL4672 PROTEIN"/>
    <property type="match status" value="1"/>
</dbReference>
<evidence type="ECO:0000259" key="1">
    <source>
        <dbReference type="PROSITE" id="PS50943"/>
    </source>
</evidence>
<protein>
    <submittedName>
        <fullName evidence="2">Helix-turn-helix domain-containing protein</fullName>
    </submittedName>
</protein>
<name>A0A5B0BK21_9ACTN</name>
<dbReference type="PANTHER" id="PTHR35010">
    <property type="entry name" value="BLL4672 PROTEIN-RELATED"/>
    <property type="match status" value="1"/>
</dbReference>
<dbReference type="InterPro" id="IPR001387">
    <property type="entry name" value="Cro/C1-type_HTH"/>
</dbReference>
<proteinExistence type="predicted"/>
<dbReference type="GO" id="GO:0003677">
    <property type="term" value="F:DNA binding"/>
    <property type="evidence" value="ECO:0007669"/>
    <property type="project" value="InterPro"/>
</dbReference>
<dbReference type="Pfam" id="PF17765">
    <property type="entry name" value="MLTR_LBD"/>
    <property type="match status" value="1"/>
</dbReference>
<dbReference type="InterPro" id="IPR041413">
    <property type="entry name" value="MLTR_LBD"/>
</dbReference>
<sequence>MRRPGCPREITPCPGGIVQRGPRPLAGAEICDKIPGMDTYDALRDFLVSRRARLRPQDVGLPDHGVRRVRGLRREEVATLAAVSVEHYIRLERGQASRVSDAVLDAVAEALRLSPGERRYLRSLARPGTGSGRQGSRGVRPSVQHIIDSMAGTPAYLVGRGGAIRAWNHLASVVFADFDSIPAAQRTVGRLVFLDARARWLYVDWEAKAREAVSYLRTETGKRPRDPELMREIDELADRSEDFRRLWSEQHVLETMHSTVVLRCHPPHRRLEFSWEGLQLTSDPDEIVLVYTTTPGSPSAAALLEMSMTSNRR</sequence>
<dbReference type="PROSITE" id="PS50943">
    <property type="entry name" value="HTH_CROC1"/>
    <property type="match status" value="1"/>
</dbReference>
<keyword evidence="3" id="KW-1185">Reference proteome</keyword>
<organism evidence="2 3">
    <name type="scientific">Streptomyces apricus</name>
    <dbReference type="NCBI Taxonomy" id="1828112"/>
    <lineage>
        <taxon>Bacteria</taxon>
        <taxon>Bacillati</taxon>
        <taxon>Actinomycetota</taxon>
        <taxon>Actinomycetes</taxon>
        <taxon>Kitasatosporales</taxon>
        <taxon>Streptomycetaceae</taxon>
        <taxon>Streptomyces</taxon>
    </lineage>
</organism>
<dbReference type="EMBL" id="VDFC01000006">
    <property type="protein sequence ID" value="KAA0942563.1"/>
    <property type="molecule type" value="Genomic_DNA"/>
</dbReference>
<dbReference type="SUPFAM" id="SSF47413">
    <property type="entry name" value="lambda repressor-like DNA-binding domains"/>
    <property type="match status" value="1"/>
</dbReference>
<dbReference type="AlphaFoldDB" id="A0A5B0BK21"/>
<dbReference type="InterPro" id="IPR010982">
    <property type="entry name" value="Lambda_DNA-bd_dom_sf"/>
</dbReference>
<gene>
    <name evidence="2" type="ORF">FGF04_02525</name>
</gene>
<comment type="caution">
    <text evidence="2">The sequence shown here is derived from an EMBL/GenBank/DDBJ whole genome shotgun (WGS) entry which is preliminary data.</text>
</comment>
<dbReference type="Gene3D" id="3.30.450.180">
    <property type="match status" value="1"/>
</dbReference>
<dbReference type="SMART" id="SM00530">
    <property type="entry name" value="HTH_XRE"/>
    <property type="match status" value="1"/>
</dbReference>
<dbReference type="Gene3D" id="1.10.260.40">
    <property type="entry name" value="lambda repressor-like DNA-binding domains"/>
    <property type="match status" value="1"/>
</dbReference>
<evidence type="ECO:0000313" key="2">
    <source>
        <dbReference type="EMBL" id="KAA0942563.1"/>
    </source>
</evidence>
<dbReference type="Pfam" id="PF13560">
    <property type="entry name" value="HTH_31"/>
    <property type="match status" value="1"/>
</dbReference>
<evidence type="ECO:0000313" key="3">
    <source>
        <dbReference type="Proteomes" id="UP000324965"/>
    </source>
</evidence>
<accession>A0A5B0BK21</accession>
<feature type="domain" description="HTH cro/C1-type" evidence="1">
    <location>
        <begin position="67"/>
        <end position="118"/>
    </location>
</feature>
<reference evidence="2 3" key="1">
    <citation type="submission" date="2019-05" db="EMBL/GenBank/DDBJ databases">
        <authorList>
            <person name="Hariharan J."/>
            <person name="Choudoir M.J."/>
            <person name="Diebold P."/>
            <person name="Panke-Buisse K."/>
            <person name="Buckley D.H."/>
        </authorList>
    </citation>
    <scope>NUCLEOTIDE SEQUENCE [LARGE SCALE GENOMIC DNA]</scope>
    <source>
        <strain evidence="2 3">SUN51</strain>
    </source>
</reference>
<dbReference type="Proteomes" id="UP000324965">
    <property type="component" value="Unassembled WGS sequence"/>
</dbReference>